<dbReference type="InterPro" id="IPR003753">
    <property type="entry name" value="Exonuc_VII_L"/>
</dbReference>
<evidence type="ECO:0000256" key="5">
    <source>
        <dbReference type="RuleBase" id="RU004355"/>
    </source>
</evidence>
<dbReference type="Pfam" id="PF02601">
    <property type="entry name" value="Exonuc_VII_L"/>
    <property type="match status" value="1"/>
</dbReference>
<dbReference type="Pfam" id="PF13742">
    <property type="entry name" value="tRNA_anti_2"/>
    <property type="match status" value="1"/>
</dbReference>
<dbReference type="InterPro" id="IPR025824">
    <property type="entry name" value="OB-fold_nuc-bd_dom"/>
</dbReference>
<dbReference type="GO" id="GO:0006308">
    <property type="term" value="P:DNA catabolic process"/>
    <property type="evidence" value="ECO:0007669"/>
    <property type="project" value="UniProtKB-UniRule"/>
</dbReference>
<feature type="domain" description="Exonuclease VII large subunit C-terminal" evidence="6">
    <location>
        <begin position="143"/>
        <end position="434"/>
    </location>
</feature>
<sequence length="439" mass="49512">MMQNDNIQSLSLFELNQLIKEKLADAFPLPVWVRAEISEFRENANGHCYLELIDKENHNDRIAAKMKAMIWSSTYKLLRAYFEATTGEAMRAGIKILAACNIEFHELYGISLIIQDIDPIFTLGEMATRRLELLKQLEAEGMLNMNKQLSFPFLPQRIAVISSQTAAGYGDFVDQLHQNRFGYMFYTHLFPAVMQGDLTEQSVITALDAIFDHVQHFDVVVILRGGGAVADLSSFDRYLLAAHCAQFPIPVLTGIGHFRDDTLIDHVAFASLKTPTAVAEFLIDKFQYAHDLLLQDIDILKGKVAILYQGQVEQLQRITRSLPSLLMGRTTSQKEDLIRKLSVLHRISTQQISVCQQNVTRLNNLLRSDMKQKITDHHHALGLLENKLKYVNPVAILEKGYCLASVAGKRVVSKSSVQEGDIMKVGFFDGVITTKVTER</sequence>
<dbReference type="CDD" id="cd04489">
    <property type="entry name" value="ExoVII_LU_OBF"/>
    <property type="match status" value="1"/>
</dbReference>
<feature type="domain" description="OB-fold nucleic acid binding" evidence="7">
    <location>
        <begin position="11"/>
        <end position="118"/>
    </location>
</feature>
<keyword evidence="3 5" id="KW-0378">Hydrolase</keyword>
<dbReference type="GO" id="GO:0008855">
    <property type="term" value="F:exodeoxyribonuclease VII activity"/>
    <property type="evidence" value="ECO:0007669"/>
    <property type="project" value="UniProtKB-UniRule"/>
</dbReference>
<dbReference type="PANTHER" id="PTHR30008:SF0">
    <property type="entry name" value="EXODEOXYRIBONUCLEASE 7 LARGE SUBUNIT"/>
    <property type="match status" value="1"/>
</dbReference>
<reference evidence="8 9" key="1">
    <citation type="submission" date="2020-08" db="EMBL/GenBank/DDBJ databases">
        <title>Genomic Encyclopedia of Type Strains, Phase IV (KMG-IV): sequencing the most valuable type-strain genomes for metagenomic binning, comparative biology and taxonomic classification.</title>
        <authorList>
            <person name="Goeker M."/>
        </authorList>
    </citation>
    <scope>NUCLEOTIDE SEQUENCE [LARGE SCALE GENOMIC DNA]</scope>
    <source>
        <strain evidence="8 9">DSM 27471</strain>
    </source>
</reference>
<dbReference type="GO" id="GO:0005737">
    <property type="term" value="C:cytoplasm"/>
    <property type="evidence" value="ECO:0007669"/>
    <property type="project" value="UniProtKB-SubCell"/>
</dbReference>
<evidence type="ECO:0000256" key="1">
    <source>
        <dbReference type="ARBA" id="ARBA00022490"/>
    </source>
</evidence>
<dbReference type="GO" id="GO:0003676">
    <property type="term" value="F:nucleic acid binding"/>
    <property type="evidence" value="ECO:0007669"/>
    <property type="project" value="InterPro"/>
</dbReference>
<keyword evidence="2 5" id="KW-0540">Nuclease</keyword>
<keyword evidence="4 5" id="KW-0269">Exonuclease</keyword>
<evidence type="ECO:0000256" key="3">
    <source>
        <dbReference type="ARBA" id="ARBA00022801"/>
    </source>
</evidence>
<gene>
    <name evidence="8" type="ORF">FHX64_000214</name>
</gene>
<dbReference type="InterPro" id="IPR020579">
    <property type="entry name" value="Exonuc_VII_lsu_C"/>
</dbReference>
<keyword evidence="1" id="KW-0963">Cytoplasm</keyword>
<name>A0A7W5H169_9PORP</name>
<dbReference type="EMBL" id="JACHYB010000001">
    <property type="protein sequence ID" value="MBB3186051.1"/>
    <property type="molecule type" value="Genomic_DNA"/>
</dbReference>
<comment type="subcellular location">
    <subcellularLocation>
        <location evidence="5">Cytoplasm</location>
    </subcellularLocation>
</comment>
<comment type="caution">
    <text evidence="8">The sequence shown here is derived from an EMBL/GenBank/DDBJ whole genome shotgun (WGS) entry which is preliminary data.</text>
</comment>
<proteinExistence type="inferred from homology"/>
<accession>A0A7W5H169</accession>
<dbReference type="EC" id="3.1.11.6" evidence="5"/>
<evidence type="ECO:0000313" key="9">
    <source>
        <dbReference type="Proteomes" id="UP000544222"/>
    </source>
</evidence>
<comment type="catalytic activity">
    <reaction evidence="5">
        <text>Exonucleolytic cleavage in either 5'- to 3'- or 3'- to 5'-direction to yield nucleoside 5'-phosphates.</text>
        <dbReference type="EC" id="3.1.11.6"/>
    </reaction>
</comment>
<organism evidence="8 9">
    <name type="scientific">Microbacter margulisiae</name>
    <dbReference type="NCBI Taxonomy" id="1350067"/>
    <lineage>
        <taxon>Bacteria</taxon>
        <taxon>Pseudomonadati</taxon>
        <taxon>Bacteroidota</taxon>
        <taxon>Bacteroidia</taxon>
        <taxon>Bacteroidales</taxon>
        <taxon>Porphyromonadaceae</taxon>
        <taxon>Microbacter</taxon>
    </lineage>
</organism>
<evidence type="ECO:0000256" key="2">
    <source>
        <dbReference type="ARBA" id="ARBA00022722"/>
    </source>
</evidence>
<dbReference type="NCBIfam" id="TIGR00237">
    <property type="entry name" value="xseA"/>
    <property type="match status" value="1"/>
</dbReference>
<evidence type="ECO:0000313" key="8">
    <source>
        <dbReference type="EMBL" id="MBB3186051.1"/>
    </source>
</evidence>
<protein>
    <recommendedName>
        <fullName evidence="5">Exodeoxyribonuclease 7 large subunit</fullName>
        <ecNumber evidence="5">3.1.11.6</ecNumber>
    </recommendedName>
</protein>
<comment type="similarity">
    <text evidence="5">Belongs to the XseA family.</text>
</comment>
<dbReference type="GO" id="GO:0009318">
    <property type="term" value="C:exodeoxyribonuclease VII complex"/>
    <property type="evidence" value="ECO:0007669"/>
    <property type="project" value="UniProtKB-UniRule"/>
</dbReference>
<evidence type="ECO:0000256" key="4">
    <source>
        <dbReference type="ARBA" id="ARBA00022839"/>
    </source>
</evidence>
<keyword evidence="9" id="KW-1185">Reference proteome</keyword>
<dbReference type="AlphaFoldDB" id="A0A7W5H169"/>
<evidence type="ECO:0000259" key="6">
    <source>
        <dbReference type="Pfam" id="PF02601"/>
    </source>
</evidence>
<dbReference type="RefSeq" id="WP_246392257.1">
    <property type="nucleotide sequence ID" value="NZ_JACHYB010000001.1"/>
</dbReference>
<dbReference type="PANTHER" id="PTHR30008">
    <property type="entry name" value="EXODEOXYRIBONUCLEASE 7 LARGE SUBUNIT"/>
    <property type="match status" value="1"/>
</dbReference>
<dbReference type="Proteomes" id="UP000544222">
    <property type="component" value="Unassembled WGS sequence"/>
</dbReference>
<evidence type="ECO:0000259" key="7">
    <source>
        <dbReference type="Pfam" id="PF13742"/>
    </source>
</evidence>